<evidence type="ECO:0008006" key="4">
    <source>
        <dbReference type="Google" id="ProtNLM"/>
    </source>
</evidence>
<reference evidence="3" key="1">
    <citation type="submission" date="2018-12" db="EMBL/GenBank/DDBJ databases">
        <title>Tengunoibacter tsumagoiensis gen. nov., sp. nov., Dictyobacter kobayashii sp. nov., D. alpinus sp. nov., and D. joshuensis sp. nov. and description of Dictyobacteraceae fam. nov. within the order Ktedonobacterales isolated from Tengu-no-mugimeshi.</title>
        <authorList>
            <person name="Wang C.M."/>
            <person name="Zheng Y."/>
            <person name="Sakai Y."/>
            <person name="Toyoda A."/>
            <person name="Minakuchi Y."/>
            <person name="Abe K."/>
            <person name="Yokota A."/>
            <person name="Yabe S."/>
        </authorList>
    </citation>
    <scope>NUCLEOTIDE SEQUENCE [LARGE SCALE GENOMIC DNA]</scope>
    <source>
        <strain evidence="3">Uno3</strain>
    </source>
</reference>
<evidence type="ECO:0000313" key="2">
    <source>
        <dbReference type="EMBL" id="GCE10158.1"/>
    </source>
</evidence>
<organism evidence="2 3">
    <name type="scientific">Tengunoibacter tsumagoiensis</name>
    <dbReference type="NCBI Taxonomy" id="2014871"/>
    <lineage>
        <taxon>Bacteria</taxon>
        <taxon>Bacillati</taxon>
        <taxon>Chloroflexota</taxon>
        <taxon>Ktedonobacteria</taxon>
        <taxon>Ktedonobacterales</taxon>
        <taxon>Dictyobacteraceae</taxon>
        <taxon>Tengunoibacter</taxon>
    </lineage>
</organism>
<keyword evidence="3" id="KW-1185">Reference proteome</keyword>
<feature type="transmembrane region" description="Helical" evidence="1">
    <location>
        <begin position="40"/>
        <end position="59"/>
    </location>
</feature>
<dbReference type="Proteomes" id="UP000287352">
    <property type="component" value="Unassembled WGS sequence"/>
</dbReference>
<keyword evidence="1" id="KW-0472">Membrane</keyword>
<dbReference type="OrthoDB" id="157466at2"/>
<dbReference type="EMBL" id="BIFR01000001">
    <property type="protein sequence ID" value="GCE10158.1"/>
    <property type="molecule type" value="Genomic_DNA"/>
</dbReference>
<comment type="caution">
    <text evidence="2">The sequence shown here is derived from an EMBL/GenBank/DDBJ whole genome shotgun (WGS) entry which is preliminary data.</text>
</comment>
<dbReference type="AlphaFoldDB" id="A0A401ZTC0"/>
<gene>
    <name evidence="2" type="ORF">KTT_00170</name>
</gene>
<name>A0A401ZTC0_9CHLR</name>
<evidence type="ECO:0000256" key="1">
    <source>
        <dbReference type="SAM" id="Phobius"/>
    </source>
</evidence>
<keyword evidence="1" id="KW-1133">Transmembrane helix</keyword>
<feature type="transmembrane region" description="Helical" evidence="1">
    <location>
        <begin position="71"/>
        <end position="90"/>
    </location>
</feature>
<accession>A0A401ZTC0</accession>
<sequence>MGSDEQVYTFKQRSVSQAYWPSAMRICANTDRASQWHRQLLLHGVWCIDTVTILQLRFIHFWARRITLAHAARLIVVILAAAIVAVLFVLYSWSVLLILAVLCMMTTLIILQLLFHDEWGEEALNTPMLSDHEALQAPEALLFSIPPLPSTQQGLDAAEAQFFPETPMPTTPLIRVLETIDLSSTNIEHFLDSGKYAVTPMPDRLMDSEKQVITPMPAPRTLTADEV</sequence>
<keyword evidence="1" id="KW-0812">Transmembrane</keyword>
<proteinExistence type="predicted"/>
<dbReference type="RefSeq" id="WP_126577781.1">
    <property type="nucleotide sequence ID" value="NZ_BIFR01000001.1"/>
</dbReference>
<evidence type="ECO:0000313" key="3">
    <source>
        <dbReference type="Proteomes" id="UP000287352"/>
    </source>
</evidence>
<feature type="transmembrane region" description="Helical" evidence="1">
    <location>
        <begin position="96"/>
        <end position="115"/>
    </location>
</feature>
<protein>
    <recommendedName>
        <fullName evidence="4">Transmembrane protein</fullName>
    </recommendedName>
</protein>